<evidence type="ECO:0000313" key="5">
    <source>
        <dbReference type="EMBL" id="RII42389.1"/>
    </source>
</evidence>
<feature type="region of interest" description="Disordered" evidence="2">
    <location>
        <begin position="328"/>
        <end position="371"/>
    </location>
</feature>
<dbReference type="InterPro" id="IPR001173">
    <property type="entry name" value="Glyco_trans_2-like"/>
</dbReference>
<keyword evidence="6" id="KW-1185">Reference proteome</keyword>
<feature type="transmembrane region" description="Helical" evidence="3">
    <location>
        <begin position="278"/>
        <end position="301"/>
    </location>
</feature>
<comment type="similarity">
    <text evidence="1">Belongs to the glycosyltransferase 2 family.</text>
</comment>
<evidence type="ECO:0000256" key="2">
    <source>
        <dbReference type="SAM" id="MobiDB-lite"/>
    </source>
</evidence>
<keyword evidence="5" id="KW-0808">Transferase</keyword>
<dbReference type="InterPro" id="IPR050256">
    <property type="entry name" value="Glycosyltransferase_2"/>
</dbReference>
<gene>
    <name evidence="5" type="ORF">DWB68_07480</name>
</gene>
<evidence type="ECO:0000256" key="1">
    <source>
        <dbReference type="ARBA" id="ARBA00006739"/>
    </source>
</evidence>
<dbReference type="EMBL" id="QQXK01000012">
    <property type="protein sequence ID" value="RII42389.1"/>
    <property type="molecule type" value="Genomic_DNA"/>
</dbReference>
<dbReference type="InterPro" id="IPR029044">
    <property type="entry name" value="Nucleotide-diphossugar_trans"/>
</dbReference>
<accession>A0A399JDR1</accession>
<dbReference type="Proteomes" id="UP000265419">
    <property type="component" value="Unassembled WGS sequence"/>
</dbReference>
<proteinExistence type="inferred from homology"/>
<evidence type="ECO:0000259" key="4">
    <source>
        <dbReference type="Pfam" id="PF00535"/>
    </source>
</evidence>
<reference evidence="5 6" key="1">
    <citation type="submission" date="2018-07" db="EMBL/GenBank/DDBJ databases">
        <title>Arthrobacter sp. nov., isolated from raw cow's milk with high bacterial count.</title>
        <authorList>
            <person name="Hahne J."/>
            <person name="Isele D."/>
            <person name="Lipski A."/>
        </authorList>
    </citation>
    <scope>NUCLEOTIDE SEQUENCE [LARGE SCALE GENOMIC DNA]</scope>
    <source>
        <strain evidence="5 6">JZ R-35</strain>
    </source>
</reference>
<keyword evidence="3" id="KW-1133">Transmembrane helix</keyword>
<dbReference type="SUPFAM" id="SSF53448">
    <property type="entry name" value="Nucleotide-diphospho-sugar transferases"/>
    <property type="match status" value="1"/>
</dbReference>
<dbReference type="RefSeq" id="WP_119424518.1">
    <property type="nucleotide sequence ID" value="NZ_QQXK01000012.1"/>
</dbReference>
<name>A0A399JDR1_9MICC</name>
<keyword evidence="3" id="KW-0812">Transmembrane</keyword>
<sequence>MGQIEPAQLAAGARRGKAPRIAAIVPCHNEEVTVAKVVTDLKAAVPGITVYVYDNRSTDATAQRAREAGAVVRSEERAGKGNVIRRAFSDIEADVYVTIDGDDTYEAADLPAMIDKLMSGPCDHVLGVRQDDPNNSAYRPGHAAGNAAFNRLTGRLFGDTVSDMLSGYRVYSRRFVKSFPALSKRFEIETELTVHQMALRLPGAEHPVGFRDRPAGSESKLSTVKDGVRILLTLARLLRVERPTAFYGVITALLALGSVCFGAPVIAEFLSTGLVPRLPTAVLAASCALLAALSGVAGLVLDGQRLARREVARLRYLALAAPAPTRASRIEPGMPRRTAPLRPARAGAPRRGVPVPATAPAAPAHAPASAPVPRPVAASIAAARHVG</sequence>
<protein>
    <submittedName>
        <fullName evidence="5">Glycosyltransferase</fullName>
    </submittedName>
</protein>
<feature type="transmembrane region" description="Helical" evidence="3">
    <location>
        <begin position="245"/>
        <end position="266"/>
    </location>
</feature>
<dbReference type="CDD" id="cd04179">
    <property type="entry name" value="DPM_DPG-synthase_like"/>
    <property type="match status" value="1"/>
</dbReference>
<comment type="caution">
    <text evidence="5">The sequence shown here is derived from an EMBL/GenBank/DDBJ whole genome shotgun (WGS) entry which is preliminary data.</text>
</comment>
<dbReference type="PANTHER" id="PTHR48090:SF7">
    <property type="entry name" value="RFBJ PROTEIN"/>
    <property type="match status" value="1"/>
</dbReference>
<evidence type="ECO:0000256" key="3">
    <source>
        <dbReference type="SAM" id="Phobius"/>
    </source>
</evidence>
<dbReference type="PANTHER" id="PTHR48090">
    <property type="entry name" value="UNDECAPRENYL-PHOSPHATE 4-DEOXY-4-FORMAMIDO-L-ARABINOSE TRANSFERASE-RELATED"/>
    <property type="match status" value="1"/>
</dbReference>
<dbReference type="Gene3D" id="3.90.550.10">
    <property type="entry name" value="Spore Coat Polysaccharide Biosynthesis Protein SpsA, Chain A"/>
    <property type="match status" value="1"/>
</dbReference>
<feature type="compositionally biased region" description="Low complexity" evidence="2">
    <location>
        <begin position="335"/>
        <end position="371"/>
    </location>
</feature>
<dbReference type="AlphaFoldDB" id="A0A399JDR1"/>
<keyword evidence="3" id="KW-0472">Membrane</keyword>
<organism evidence="5 6">
    <name type="scientific">Galactobacter valiniphilus</name>
    <dbReference type="NCBI Taxonomy" id="2676122"/>
    <lineage>
        <taxon>Bacteria</taxon>
        <taxon>Bacillati</taxon>
        <taxon>Actinomycetota</taxon>
        <taxon>Actinomycetes</taxon>
        <taxon>Micrococcales</taxon>
        <taxon>Micrococcaceae</taxon>
        <taxon>Galactobacter</taxon>
    </lineage>
</organism>
<dbReference type="Pfam" id="PF00535">
    <property type="entry name" value="Glycos_transf_2"/>
    <property type="match status" value="1"/>
</dbReference>
<dbReference type="GO" id="GO:0016740">
    <property type="term" value="F:transferase activity"/>
    <property type="evidence" value="ECO:0007669"/>
    <property type="project" value="UniProtKB-KW"/>
</dbReference>
<feature type="domain" description="Glycosyltransferase 2-like" evidence="4">
    <location>
        <begin position="24"/>
        <end position="177"/>
    </location>
</feature>
<evidence type="ECO:0000313" key="6">
    <source>
        <dbReference type="Proteomes" id="UP000265419"/>
    </source>
</evidence>